<name>A0A6N6JH35_9RHOB</name>
<proteinExistence type="predicted"/>
<sequence>MNKLISDLKTAAHKRAVYRQTLRELRGLNIDTALDLDIYQADAHRIARQAVYGA</sequence>
<evidence type="ECO:0000313" key="1">
    <source>
        <dbReference type="EMBL" id="GFE65663.1"/>
    </source>
</evidence>
<accession>A0A6N6JH35</accession>
<reference evidence="1 2" key="1">
    <citation type="submission" date="2019-12" db="EMBL/GenBank/DDBJ databases">
        <title>Litoreibacter badius sp. nov., a novel bacteriochlorophyll a-containing bacterium in the genus Litoreibacter.</title>
        <authorList>
            <person name="Kanamuro M."/>
            <person name="Takabe Y."/>
            <person name="Mori K."/>
            <person name="Takaichi S."/>
            <person name="Hanada S."/>
        </authorList>
    </citation>
    <scope>NUCLEOTIDE SEQUENCE [LARGE SCALE GENOMIC DNA]</scope>
    <source>
        <strain evidence="1 2">K6</strain>
    </source>
</reference>
<evidence type="ECO:0008006" key="3">
    <source>
        <dbReference type="Google" id="ProtNLM"/>
    </source>
</evidence>
<evidence type="ECO:0000313" key="2">
    <source>
        <dbReference type="Proteomes" id="UP000436822"/>
    </source>
</evidence>
<dbReference type="RefSeq" id="WP_174239121.1">
    <property type="nucleotide sequence ID" value="NZ_BLJE01000002.1"/>
</dbReference>
<dbReference type="Proteomes" id="UP000436822">
    <property type="component" value="Unassembled WGS sequence"/>
</dbReference>
<keyword evidence="2" id="KW-1185">Reference proteome</keyword>
<gene>
    <name evidence="1" type="ORF">KIN_27370</name>
</gene>
<dbReference type="AlphaFoldDB" id="A0A6N6JH35"/>
<protein>
    <recommendedName>
        <fullName evidence="3">DUF1127 domain-containing protein</fullName>
    </recommendedName>
</protein>
<organism evidence="1 2">
    <name type="scientific">Litoreibacter roseus</name>
    <dbReference type="NCBI Taxonomy" id="2601869"/>
    <lineage>
        <taxon>Bacteria</taxon>
        <taxon>Pseudomonadati</taxon>
        <taxon>Pseudomonadota</taxon>
        <taxon>Alphaproteobacteria</taxon>
        <taxon>Rhodobacterales</taxon>
        <taxon>Roseobacteraceae</taxon>
        <taxon>Litoreibacter</taxon>
    </lineage>
</organism>
<comment type="caution">
    <text evidence="1">The sequence shown here is derived from an EMBL/GenBank/DDBJ whole genome shotgun (WGS) entry which is preliminary data.</text>
</comment>
<dbReference type="EMBL" id="BLJE01000002">
    <property type="protein sequence ID" value="GFE65663.1"/>
    <property type="molecule type" value="Genomic_DNA"/>
</dbReference>